<evidence type="ECO:0000313" key="3">
    <source>
        <dbReference type="Proteomes" id="UP000838763"/>
    </source>
</evidence>
<comment type="caution">
    <text evidence="2">The sequence shown here is derived from an EMBL/GenBank/DDBJ whole genome shotgun (WGS) entry which is preliminary data.</text>
</comment>
<evidence type="ECO:0000256" key="1">
    <source>
        <dbReference type="SAM" id="MobiDB-lite"/>
    </source>
</evidence>
<feature type="region of interest" description="Disordered" evidence="1">
    <location>
        <begin position="51"/>
        <end position="80"/>
    </location>
</feature>
<dbReference type="Proteomes" id="UP000838763">
    <property type="component" value="Unassembled WGS sequence"/>
</dbReference>
<dbReference type="GO" id="GO:0005739">
    <property type="term" value="C:mitochondrion"/>
    <property type="evidence" value="ECO:0007669"/>
    <property type="project" value="TreeGrafter"/>
</dbReference>
<feature type="compositionally biased region" description="Polar residues" evidence="1">
    <location>
        <begin position="346"/>
        <end position="358"/>
    </location>
</feature>
<evidence type="ECO:0008006" key="4">
    <source>
        <dbReference type="Google" id="ProtNLM"/>
    </source>
</evidence>
<evidence type="ECO:0000313" key="2">
    <source>
        <dbReference type="EMBL" id="CAI4219240.1"/>
    </source>
</evidence>
<feature type="compositionally biased region" description="Low complexity" evidence="1">
    <location>
        <begin position="366"/>
        <end position="382"/>
    </location>
</feature>
<dbReference type="OrthoDB" id="3257538at2759"/>
<dbReference type="InterPro" id="IPR052741">
    <property type="entry name" value="Mitochondrial_HTD2"/>
</dbReference>
<gene>
    <name evidence="2" type="ORF">PPNO1_LOCUS8809</name>
</gene>
<feature type="compositionally biased region" description="Low complexity" evidence="1">
    <location>
        <begin position="644"/>
        <end position="661"/>
    </location>
</feature>
<dbReference type="PANTHER" id="PTHR28152:SF1">
    <property type="entry name" value="HYDROXYACYL-THIOESTER DEHYDRATASE TYPE 2, MITOCHONDRIAL"/>
    <property type="match status" value="1"/>
</dbReference>
<reference evidence="2" key="1">
    <citation type="submission" date="2022-11" db="EMBL/GenBank/DDBJ databases">
        <authorList>
            <person name="Scott C."/>
            <person name="Bruce N."/>
        </authorList>
    </citation>
    <scope>NUCLEOTIDE SEQUENCE</scope>
</reference>
<feature type="region of interest" description="Disordered" evidence="1">
    <location>
        <begin position="305"/>
        <end position="422"/>
    </location>
</feature>
<feature type="compositionally biased region" description="Basic and acidic residues" evidence="1">
    <location>
        <begin position="109"/>
        <end position="122"/>
    </location>
</feature>
<organism evidence="2 3">
    <name type="scientific">Parascedosporium putredinis</name>
    <dbReference type="NCBI Taxonomy" id="1442378"/>
    <lineage>
        <taxon>Eukaryota</taxon>
        <taxon>Fungi</taxon>
        <taxon>Dikarya</taxon>
        <taxon>Ascomycota</taxon>
        <taxon>Pezizomycotina</taxon>
        <taxon>Sordariomycetes</taxon>
        <taxon>Hypocreomycetidae</taxon>
        <taxon>Microascales</taxon>
        <taxon>Microascaceae</taxon>
        <taxon>Parascedosporium</taxon>
    </lineage>
</organism>
<feature type="region of interest" description="Disordered" evidence="1">
    <location>
        <begin position="545"/>
        <end position="572"/>
    </location>
</feature>
<dbReference type="InterPro" id="IPR029069">
    <property type="entry name" value="HotDog_dom_sf"/>
</dbReference>
<dbReference type="GO" id="GO:0019171">
    <property type="term" value="F:(3R)-hydroxyacyl-[acyl-carrier-protein] dehydratase activity"/>
    <property type="evidence" value="ECO:0007669"/>
    <property type="project" value="TreeGrafter"/>
</dbReference>
<accession>A0A9P1HB17</accession>
<dbReference type="PANTHER" id="PTHR28152">
    <property type="entry name" value="HYDROXYACYL-THIOESTER DEHYDRATASE TYPE 2, MITOCHONDRIAL"/>
    <property type="match status" value="1"/>
</dbReference>
<dbReference type="SUPFAM" id="SSF54637">
    <property type="entry name" value="Thioesterase/thiol ester dehydrase-isomerase"/>
    <property type="match status" value="1"/>
</dbReference>
<dbReference type="AlphaFoldDB" id="A0A9P1HB17"/>
<proteinExistence type="predicted"/>
<dbReference type="EMBL" id="CALLCH030000019">
    <property type="protein sequence ID" value="CAI4219240.1"/>
    <property type="molecule type" value="Genomic_DNA"/>
</dbReference>
<name>A0A9P1HB17_9PEZI</name>
<feature type="compositionally biased region" description="Low complexity" evidence="1">
    <location>
        <begin position="51"/>
        <end position="72"/>
    </location>
</feature>
<sequence>MAGSIQQFITTAKARPPKLIRDYLSPTNSHLLSLLLADVLPPSCYPYPLSSASPNPTNSTGPSPHLAGSSSLPPLPQSPPWGKPLPLGHHLVYFPLQARPTELAWDGADNDHAPGSPKEKPDYSVSLTPSSSLLFGFSALTYNAHRIHIDPEYARSEGHRAMLFHGPFSVVVLLTVLNSQLAPGESVDAYDYRNFRPLYVDEKLTVCVRRIEGGPGRGPRGAGTFGSRVRMGDFGPGHGVQHRRDRRLCFGLTPRRAAAYFEKYSPVDFVTKTRRPPASIAECLIMFAKVRDEMLAVAELPLPATPWLEPDVPGAQARKKKKEEEVSNAMAARHQGKDQGRGLEATKNQGNKATQNDKNGQDKKNVWNNWNKKNNTSNMNGNARNSQTAQNHDRSKANGTADVANPNNTNAKSKTDAEAYPSPDQILSRRLELLGIAGPARYSITLKLARSAGTKTLRDVLIYFSAFRWEYLTSISLRAGRVIAHARNYGGKELIQHVDSIGNAAGITGSDWPWIVGDWKQEMGSRLRNPGAPRGHEADKVSLPAEGAAQEEETTAPGTGTATDPLDQPGRNANLAKFESSYVARIFSPRQPPANLPPPRHHLWPFRPRRPWYSDHSSPRRLLSSPQPQPSPSREASGRSSDQGAASRPGPAALLLSALGV</sequence>
<feature type="region of interest" description="Disordered" evidence="1">
    <location>
        <begin position="614"/>
        <end position="661"/>
    </location>
</feature>
<protein>
    <recommendedName>
        <fullName evidence="4">MaoC-like domain-containing protein</fullName>
    </recommendedName>
</protein>
<dbReference type="Gene3D" id="3.10.129.10">
    <property type="entry name" value="Hotdog Thioesterase"/>
    <property type="match status" value="1"/>
</dbReference>
<keyword evidence="3" id="KW-1185">Reference proteome</keyword>
<feature type="region of interest" description="Disordered" evidence="1">
    <location>
        <begin position="105"/>
        <end position="124"/>
    </location>
</feature>